<protein>
    <submittedName>
        <fullName evidence="1">Uncharacterized protein</fullName>
    </submittedName>
</protein>
<evidence type="ECO:0000313" key="1">
    <source>
        <dbReference type="EMBL" id="GEK96544.1"/>
    </source>
</evidence>
<dbReference type="EMBL" id="BJVA01000009">
    <property type="protein sequence ID" value="GEK96544.1"/>
    <property type="molecule type" value="Genomic_DNA"/>
</dbReference>
<accession>A0A511B877</accession>
<dbReference type="AlphaFoldDB" id="A0A511B877"/>
<organism evidence="1 2">
    <name type="scientific">Gluconobacter kanchanaburiensis NBRC 103587</name>
    <dbReference type="NCBI Taxonomy" id="1307948"/>
    <lineage>
        <taxon>Bacteria</taxon>
        <taxon>Pseudomonadati</taxon>
        <taxon>Pseudomonadota</taxon>
        <taxon>Alphaproteobacteria</taxon>
        <taxon>Acetobacterales</taxon>
        <taxon>Acetobacteraceae</taxon>
        <taxon>Gluconobacter</taxon>
    </lineage>
</organism>
<comment type="caution">
    <text evidence="1">The sequence shown here is derived from an EMBL/GenBank/DDBJ whole genome shotgun (WGS) entry which is preliminary data.</text>
</comment>
<name>A0A511B877_9PROT</name>
<proteinExistence type="predicted"/>
<sequence length="80" mass="8398">MPLSEAAFAAAHAPVTTAPSFATPTFTVTTPVLVVAFRNGATPAEETATMMMAMTVGAEKIHFTSEHDVLLFDISNDIVS</sequence>
<evidence type="ECO:0000313" key="2">
    <source>
        <dbReference type="Proteomes" id="UP000321079"/>
    </source>
</evidence>
<dbReference type="Proteomes" id="UP000321079">
    <property type="component" value="Unassembled WGS sequence"/>
</dbReference>
<gene>
    <name evidence="1" type="ORF">GKA01_17410</name>
</gene>
<keyword evidence="2" id="KW-1185">Reference proteome</keyword>
<reference evidence="1 2" key="1">
    <citation type="submission" date="2019-07" db="EMBL/GenBank/DDBJ databases">
        <title>Whole genome shotgun sequence of Gluconobacter kanchanaburiensis NBRC 103587.</title>
        <authorList>
            <person name="Hosoyama A."/>
            <person name="Uohara A."/>
            <person name="Ohji S."/>
            <person name="Ichikawa N."/>
        </authorList>
    </citation>
    <scope>NUCLEOTIDE SEQUENCE [LARGE SCALE GENOMIC DNA]</scope>
    <source>
        <strain evidence="1 2">NBRC 103587</strain>
    </source>
</reference>